<dbReference type="EMBL" id="BAER01000113">
    <property type="protein sequence ID" value="GAC34533.1"/>
    <property type="molecule type" value="Genomic_DNA"/>
</dbReference>
<dbReference type="Pfam" id="PF09864">
    <property type="entry name" value="MliC"/>
    <property type="match status" value="1"/>
</dbReference>
<evidence type="ECO:0000256" key="1">
    <source>
        <dbReference type="ARBA" id="ARBA00022729"/>
    </source>
</evidence>
<organism evidence="6 7">
    <name type="scientific">Paraglaciecola polaris LMG 21857</name>
    <dbReference type="NCBI Taxonomy" id="1129793"/>
    <lineage>
        <taxon>Bacteria</taxon>
        <taxon>Pseudomonadati</taxon>
        <taxon>Pseudomonadota</taxon>
        <taxon>Gammaproteobacteria</taxon>
        <taxon>Alteromonadales</taxon>
        <taxon>Alteromonadaceae</taxon>
        <taxon>Paraglaciecola</taxon>
    </lineage>
</organism>
<name>K7A0P3_9ALTE</name>
<evidence type="ECO:0000259" key="5">
    <source>
        <dbReference type="Pfam" id="PF09864"/>
    </source>
</evidence>
<sequence length="112" mass="12587">MKFILVISFIAVGLMACSPQNQQDVKQQKSAEEAEQSTQVIFECERDEAITVRFFTDSERAVMTRNNEDIELKQERAASGFLYSNGPNSIRGKGDDLTLHIGRMAPINCRAM</sequence>
<dbReference type="RefSeq" id="WP_007106298.1">
    <property type="nucleotide sequence ID" value="NZ_BAER01000113.1"/>
</dbReference>
<proteinExistence type="predicted"/>
<dbReference type="AlphaFoldDB" id="K7A0P3"/>
<protein>
    <recommendedName>
        <fullName evidence="5">C-type lysozyme inhibitor domain-containing protein</fullName>
    </recommendedName>
</protein>
<dbReference type="Gene3D" id="2.40.128.200">
    <property type="match status" value="1"/>
</dbReference>
<comment type="caution">
    <text evidence="6">The sequence shown here is derived from an EMBL/GenBank/DDBJ whole genome shotgun (WGS) entry which is preliminary data.</text>
</comment>
<evidence type="ECO:0000256" key="4">
    <source>
        <dbReference type="ARBA" id="ARBA00023288"/>
    </source>
</evidence>
<gene>
    <name evidence="6" type="ORF">GPLA_3648</name>
</gene>
<evidence type="ECO:0000313" key="7">
    <source>
        <dbReference type="Proteomes" id="UP000006322"/>
    </source>
</evidence>
<dbReference type="PROSITE" id="PS51257">
    <property type="entry name" value="PROKAR_LIPOPROTEIN"/>
    <property type="match status" value="1"/>
</dbReference>
<evidence type="ECO:0000313" key="6">
    <source>
        <dbReference type="EMBL" id="GAC34533.1"/>
    </source>
</evidence>
<dbReference type="SUPFAM" id="SSF141488">
    <property type="entry name" value="YdhA-like"/>
    <property type="match status" value="1"/>
</dbReference>
<keyword evidence="7" id="KW-1185">Reference proteome</keyword>
<evidence type="ECO:0000256" key="3">
    <source>
        <dbReference type="ARBA" id="ARBA00023139"/>
    </source>
</evidence>
<keyword evidence="3" id="KW-0564">Palmitate</keyword>
<reference evidence="7" key="1">
    <citation type="journal article" date="2014" name="Environ. Microbiol.">
        <title>Comparative genomics of the marine bacterial genus Glaciecola reveals the high degree of genomic diversity and genomic characteristic for cold adaptation.</title>
        <authorList>
            <person name="Qin Q.L."/>
            <person name="Xie B.B."/>
            <person name="Yu Y."/>
            <person name="Shu Y.L."/>
            <person name="Rong J.C."/>
            <person name="Zhang Y.J."/>
            <person name="Zhao D.L."/>
            <person name="Chen X.L."/>
            <person name="Zhang X.Y."/>
            <person name="Chen B."/>
            <person name="Zhou B.C."/>
            <person name="Zhang Y.Z."/>
        </authorList>
    </citation>
    <scope>NUCLEOTIDE SEQUENCE [LARGE SCALE GENOMIC DNA]</scope>
    <source>
        <strain evidence="7">LMG 21857</strain>
    </source>
</reference>
<dbReference type="Proteomes" id="UP000006322">
    <property type="component" value="Unassembled WGS sequence"/>
</dbReference>
<keyword evidence="1" id="KW-0732">Signal</keyword>
<feature type="domain" description="C-type lysozyme inhibitor" evidence="5">
    <location>
        <begin position="42"/>
        <end position="106"/>
    </location>
</feature>
<dbReference type="InterPro" id="IPR036328">
    <property type="entry name" value="MliC_sf"/>
</dbReference>
<dbReference type="STRING" id="1129793.GPLA_3648"/>
<dbReference type="OrthoDB" id="6387367at2"/>
<evidence type="ECO:0000256" key="2">
    <source>
        <dbReference type="ARBA" id="ARBA00023136"/>
    </source>
</evidence>
<keyword evidence="4" id="KW-0449">Lipoprotein</keyword>
<keyword evidence="2" id="KW-0472">Membrane</keyword>
<accession>K7A0P3</accession>
<dbReference type="InterPro" id="IPR018660">
    <property type="entry name" value="MliC"/>
</dbReference>